<dbReference type="Proteomes" id="UP000644147">
    <property type="component" value="Unassembled WGS sequence"/>
</dbReference>
<keyword evidence="2" id="KW-1185">Reference proteome</keyword>
<reference evidence="1 2" key="1">
    <citation type="submission" date="2020-12" db="EMBL/GenBank/DDBJ databases">
        <title>Bacterial novel species Adhaeribacter sp. BT258 isolated from soil.</title>
        <authorList>
            <person name="Jung H.-Y."/>
        </authorList>
    </citation>
    <scope>NUCLEOTIDE SEQUENCE [LARGE SCALE GENOMIC DNA]</scope>
    <source>
        <strain evidence="1 2">BT258</strain>
    </source>
</reference>
<organism evidence="1 2">
    <name type="scientific">Adhaeribacter terrigena</name>
    <dbReference type="NCBI Taxonomy" id="2793070"/>
    <lineage>
        <taxon>Bacteria</taxon>
        <taxon>Pseudomonadati</taxon>
        <taxon>Bacteroidota</taxon>
        <taxon>Cytophagia</taxon>
        <taxon>Cytophagales</taxon>
        <taxon>Hymenobacteraceae</taxon>
        <taxon>Adhaeribacter</taxon>
    </lineage>
</organism>
<proteinExistence type="predicted"/>
<protein>
    <submittedName>
        <fullName evidence="1">Uncharacterized protein</fullName>
    </submittedName>
</protein>
<comment type="caution">
    <text evidence="1">The sequence shown here is derived from an EMBL/GenBank/DDBJ whole genome shotgun (WGS) entry which is preliminary data.</text>
</comment>
<evidence type="ECO:0000313" key="2">
    <source>
        <dbReference type="Proteomes" id="UP000644147"/>
    </source>
</evidence>
<accession>A0ABS1C4C7</accession>
<dbReference type="EMBL" id="JAEHFX010000008">
    <property type="protein sequence ID" value="MBK0404260.1"/>
    <property type="molecule type" value="Genomic_DNA"/>
</dbReference>
<dbReference type="RefSeq" id="WP_200507103.1">
    <property type="nucleotide sequence ID" value="NZ_JAEHFX010000008.1"/>
</dbReference>
<name>A0ABS1C4C7_9BACT</name>
<sequence length="134" mass="15546">MHSSKYIQIRKERSVEQRLASIWLDACSELEIPCILIYQSHWNAYISLNLKFIPESLLQSLDSEQLQEKLSQIQQKYTNTATGYCQHNSTYHTFDSIPNTFAAQAAAEIFDTIMDPGYFQEHVLRLEEQQLSAL</sequence>
<gene>
    <name evidence="1" type="ORF">I5M27_14785</name>
</gene>
<evidence type="ECO:0000313" key="1">
    <source>
        <dbReference type="EMBL" id="MBK0404260.1"/>
    </source>
</evidence>